<evidence type="ECO:0000313" key="2">
    <source>
        <dbReference type="Proteomes" id="UP000886998"/>
    </source>
</evidence>
<dbReference type="OrthoDB" id="6434123at2759"/>
<organism evidence="1 2">
    <name type="scientific">Trichonephila inaurata madagascariensis</name>
    <dbReference type="NCBI Taxonomy" id="2747483"/>
    <lineage>
        <taxon>Eukaryota</taxon>
        <taxon>Metazoa</taxon>
        <taxon>Ecdysozoa</taxon>
        <taxon>Arthropoda</taxon>
        <taxon>Chelicerata</taxon>
        <taxon>Arachnida</taxon>
        <taxon>Araneae</taxon>
        <taxon>Araneomorphae</taxon>
        <taxon>Entelegynae</taxon>
        <taxon>Araneoidea</taxon>
        <taxon>Nephilidae</taxon>
        <taxon>Trichonephila</taxon>
        <taxon>Trichonephila inaurata</taxon>
    </lineage>
</organism>
<dbReference type="PANTHER" id="PTHR22955:SF77">
    <property type="entry name" value="ASPARTIC PUTATIVE DOMAIN-CONTAINING PROTEIN-RELATED"/>
    <property type="match status" value="1"/>
</dbReference>
<name>A0A8X6WZ79_9ARAC</name>
<gene>
    <name evidence="1" type="primary">AVEN_226401_1</name>
    <name evidence="1" type="ORF">TNIN_139461</name>
</gene>
<dbReference type="Proteomes" id="UP000886998">
    <property type="component" value="Unassembled WGS sequence"/>
</dbReference>
<evidence type="ECO:0000313" key="1">
    <source>
        <dbReference type="EMBL" id="GFY44018.1"/>
    </source>
</evidence>
<reference evidence="1" key="1">
    <citation type="submission" date="2020-08" db="EMBL/GenBank/DDBJ databases">
        <title>Multicomponent nature underlies the extraordinary mechanical properties of spider dragline silk.</title>
        <authorList>
            <person name="Kono N."/>
            <person name="Nakamura H."/>
            <person name="Mori M."/>
            <person name="Yoshida Y."/>
            <person name="Ohtoshi R."/>
            <person name="Malay A.D."/>
            <person name="Moran D.A.P."/>
            <person name="Tomita M."/>
            <person name="Numata K."/>
            <person name="Arakawa K."/>
        </authorList>
    </citation>
    <scope>NUCLEOTIDE SEQUENCE</scope>
</reference>
<accession>A0A8X6WZ79</accession>
<proteinExistence type="predicted"/>
<keyword evidence="2" id="KW-1185">Reference proteome</keyword>
<dbReference type="PANTHER" id="PTHR22955">
    <property type="entry name" value="RETROTRANSPOSON"/>
    <property type="match status" value="1"/>
</dbReference>
<protein>
    <submittedName>
        <fullName evidence="1">DUF1758 domain-containing protein</fullName>
    </submittedName>
</protein>
<dbReference type="AlphaFoldDB" id="A0A8X6WZ79"/>
<comment type="caution">
    <text evidence="1">The sequence shown here is derived from an EMBL/GenBank/DDBJ whole genome shotgun (WGS) entry which is preliminary data.</text>
</comment>
<sequence length="103" mass="11895">MLIYIIGSILSFRTTGYVAILQRSNHTLKIVFKRYTQSLSDPIQWGHCPGKDNPADLLSRGTSAIKLAQNELWWHDPPWLKLTPDHWPNRHRDILGSELCSEE</sequence>
<dbReference type="EMBL" id="BMAV01004004">
    <property type="protein sequence ID" value="GFY44018.1"/>
    <property type="molecule type" value="Genomic_DNA"/>
</dbReference>